<dbReference type="EMBL" id="MU277221">
    <property type="protein sequence ID" value="KAI0060094.1"/>
    <property type="molecule type" value="Genomic_DNA"/>
</dbReference>
<organism evidence="1 2">
    <name type="scientific">Artomyces pyxidatus</name>
    <dbReference type="NCBI Taxonomy" id="48021"/>
    <lineage>
        <taxon>Eukaryota</taxon>
        <taxon>Fungi</taxon>
        <taxon>Dikarya</taxon>
        <taxon>Basidiomycota</taxon>
        <taxon>Agaricomycotina</taxon>
        <taxon>Agaricomycetes</taxon>
        <taxon>Russulales</taxon>
        <taxon>Auriscalpiaceae</taxon>
        <taxon>Artomyces</taxon>
    </lineage>
</organism>
<reference evidence="1" key="1">
    <citation type="submission" date="2021-03" db="EMBL/GenBank/DDBJ databases">
        <authorList>
            <consortium name="DOE Joint Genome Institute"/>
            <person name="Ahrendt S."/>
            <person name="Looney B.P."/>
            <person name="Miyauchi S."/>
            <person name="Morin E."/>
            <person name="Drula E."/>
            <person name="Courty P.E."/>
            <person name="Chicoki N."/>
            <person name="Fauchery L."/>
            <person name="Kohler A."/>
            <person name="Kuo A."/>
            <person name="Labutti K."/>
            <person name="Pangilinan J."/>
            <person name="Lipzen A."/>
            <person name="Riley R."/>
            <person name="Andreopoulos W."/>
            <person name="He G."/>
            <person name="Johnson J."/>
            <person name="Barry K.W."/>
            <person name="Grigoriev I.V."/>
            <person name="Nagy L."/>
            <person name="Hibbett D."/>
            <person name="Henrissat B."/>
            <person name="Matheny P.B."/>
            <person name="Labbe J."/>
            <person name="Martin F."/>
        </authorList>
    </citation>
    <scope>NUCLEOTIDE SEQUENCE</scope>
    <source>
        <strain evidence="1">HHB10654</strain>
    </source>
</reference>
<evidence type="ECO:0000313" key="2">
    <source>
        <dbReference type="Proteomes" id="UP000814140"/>
    </source>
</evidence>
<gene>
    <name evidence="1" type="ORF">BV25DRAFT_1993122</name>
</gene>
<name>A0ACB8SUC0_9AGAM</name>
<accession>A0ACB8SUC0</accession>
<dbReference type="Proteomes" id="UP000814140">
    <property type="component" value="Unassembled WGS sequence"/>
</dbReference>
<evidence type="ECO:0000313" key="1">
    <source>
        <dbReference type="EMBL" id="KAI0060094.1"/>
    </source>
</evidence>
<reference evidence="1" key="2">
    <citation type="journal article" date="2022" name="New Phytol.">
        <title>Evolutionary transition to the ectomycorrhizal habit in the genomes of a hyperdiverse lineage of mushroom-forming fungi.</title>
        <authorList>
            <person name="Looney B."/>
            <person name="Miyauchi S."/>
            <person name="Morin E."/>
            <person name="Drula E."/>
            <person name="Courty P.E."/>
            <person name="Kohler A."/>
            <person name="Kuo A."/>
            <person name="LaButti K."/>
            <person name="Pangilinan J."/>
            <person name="Lipzen A."/>
            <person name="Riley R."/>
            <person name="Andreopoulos W."/>
            <person name="He G."/>
            <person name="Johnson J."/>
            <person name="Nolan M."/>
            <person name="Tritt A."/>
            <person name="Barry K.W."/>
            <person name="Grigoriev I.V."/>
            <person name="Nagy L.G."/>
            <person name="Hibbett D."/>
            <person name="Henrissat B."/>
            <person name="Matheny P.B."/>
            <person name="Labbe J."/>
            <person name="Martin F.M."/>
        </authorList>
    </citation>
    <scope>NUCLEOTIDE SEQUENCE</scope>
    <source>
        <strain evidence="1">HHB10654</strain>
    </source>
</reference>
<proteinExistence type="predicted"/>
<sequence length="89" mass="9176">MAGTMGEADAKFPHQSGEGLPPAPTKENPGQVYPKSDPSPAPRASVPGSGLTLQQELKAERGAEAKEEVKRLSGKEDPSSAESGGTFVD</sequence>
<keyword evidence="2" id="KW-1185">Reference proteome</keyword>
<protein>
    <submittedName>
        <fullName evidence="1">Uncharacterized protein</fullName>
    </submittedName>
</protein>
<comment type="caution">
    <text evidence="1">The sequence shown here is derived from an EMBL/GenBank/DDBJ whole genome shotgun (WGS) entry which is preliminary data.</text>
</comment>